<comment type="similarity">
    <text evidence="1">Belongs to the bacterial ribosomal protein bL21 family.</text>
</comment>
<dbReference type="GO" id="GO:0006412">
    <property type="term" value="P:translation"/>
    <property type="evidence" value="ECO:0007669"/>
    <property type="project" value="InterPro"/>
</dbReference>
<organism evidence="5 6">
    <name type="scientific">Aquatica leii</name>
    <dbReference type="NCBI Taxonomy" id="1421715"/>
    <lineage>
        <taxon>Eukaryota</taxon>
        <taxon>Metazoa</taxon>
        <taxon>Ecdysozoa</taxon>
        <taxon>Arthropoda</taxon>
        <taxon>Hexapoda</taxon>
        <taxon>Insecta</taxon>
        <taxon>Pterygota</taxon>
        <taxon>Neoptera</taxon>
        <taxon>Endopterygota</taxon>
        <taxon>Coleoptera</taxon>
        <taxon>Polyphaga</taxon>
        <taxon>Elateriformia</taxon>
        <taxon>Elateroidea</taxon>
        <taxon>Lampyridae</taxon>
        <taxon>Luciolinae</taxon>
        <taxon>Aquatica</taxon>
    </lineage>
</organism>
<dbReference type="AlphaFoldDB" id="A0AAN7PH88"/>
<dbReference type="NCBIfam" id="TIGR00061">
    <property type="entry name" value="L21"/>
    <property type="match status" value="1"/>
</dbReference>
<reference evidence="6" key="1">
    <citation type="submission" date="2023-01" db="EMBL/GenBank/DDBJ databases">
        <title>Key to firefly adult light organ development and bioluminescence: homeobox transcription factors regulate luciferase expression and transportation to peroxisome.</title>
        <authorList>
            <person name="Fu X."/>
        </authorList>
    </citation>
    <scope>NUCLEOTIDE SEQUENCE [LARGE SCALE GENOMIC DNA]</scope>
</reference>
<dbReference type="Pfam" id="PF00829">
    <property type="entry name" value="Ribosomal_L21p"/>
    <property type="match status" value="1"/>
</dbReference>
<dbReference type="EMBL" id="JARPUR010000001">
    <property type="protein sequence ID" value="KAK4886422.1"/>
    <property type="molecule type" value="Genomic_DNA"/>
</dbReference>
<sequence>MSVLLRQLCNKFNYLKLTNNIKKSTTSLFTVAKRYSNAPTPYEIINPEEDKLICEDIIRKLNDEKKNRLFAIVHVAGKQFKITVGDVIVIEGYWPPTCGDKINLEKVLMVGAANFTLIGRPLIQSNLVNIHATVIEKTISHSKVNFKKKRRKQYKRINFFRIPQTMLRINKIEVIGELNNPPEVNVKGRTLQ</sequence>
<gene>
    <name evidence="5" type="ORF">RN001_002693</name>
</gene>
<keyword evidence="3" id="KW-0687">Ribonucleoprotein</keyword>
<comment type="caution">
    <text evidence="5">The sequence shown here is derived from an EMBL/GenBank/DDBJ whole genome shotgun (WGS) entry which is preliminary data.</text>
</comment>
<dbReference type="PANTHER" id="PTHR21349:SF0">
    <property type="entry name" value="LARGE RIBOSOMAL SUBUNIT PROTEIN BL21M"/>
    <property type="match status" value="1"/>
</dbReference>
<dbReference type="InterPro" id="IPR036164">
    <property type="entry name" value="bL21-like_sf"/>
</dbReference>
<dbReference type="InterPro" id="IPR028909">
    <property type="entry name" value="bL21-like"/>
</dbReference>
<dbReference type="GO" id="GO:0003723">
    <property type="term" value="F:RNA binding"/>
    <property type="evidence" value="ECO:0007669"/>
    <property type="project" value="InterPro"/>
</dbReference>
<protein>
    <recommendedName>
        <fullName evidence="4">Large ribosomal subunit protein bL21m</fullName>
    </recommendedName>
</protein>
<evidence type="ECO:0000256" key="1">
    <source>
        <dbReference type="ARBA" id="ARBA00008563"/>
    </source>
</evidence>
<accession>A0AAN7PH88</accession>
<keyword evidence="6" id="KW-1185">Reference proteome</keyword>
<dbReference type="InterPro" id="IPR001787">
    <property type="entry name" value="Ribosomal_bL21"/>
</dbReference>
<evidence type="ECO:0000313" key="6">
    <source>
        <dbReference type="Proteomes" id="UP001353858"/>
    </source>
</evidence>
<dbReference type="PANTHER" id="PTHR21349">
    <property type="entry name" value="50S RIBOSOMAL PROTEIN L21"/>
    <property type="match status" value="1"/>
</dbReference>
<dbReference type="GO" id="GO:0005762">
    <property type="term" value="C:mitochondrial large ribosomal subunit"/>
    <property type="evidence" value="ECO:0007669"/>
    <property type="project" value="TreeGrafter"/>
</dbReference>
<dbReference type="SUPFAM" id="SSF141091">
    <property type="entry name" value="L21p-like"/>
    <property type="match status" value="1"/>
</dbReference>
<dbReference type="Proteomes" id="UP001353858">
    <property type="component" value="Unassembled WGS sequence"/>
</dbReference>
<evidence type="ECO:0000256" key="2">
    <source>
        <dbReference type="ARBA" id="ARBA00022980"/>
    </source>
</evidence>
<name>A0AAN7PH88_9COLE</name>
<dbReference type="GO" id="GO:0003735">
    <property type="term" value="F:structural constituent of ribosome"/>
    <property type="evidence" value="ECO:0007669"/>
    <property type="project" value="InterPro"/>
</dbReference>
<evidence type="ECO:0000313" key="5">
    <source>
        <dbReference type="EMBL" id="KAK4886422.1"/>
    </source>
</evidence>
<proteinExistence type="inferred from homology"/>
<keyword evidence="2" id="KW-0689">Ribosomal protein</keyword>
<dbReference type="HAMAP" id="MF_01363">
    <property type="entry name" value="Ribosomal_bL21"/>
    <property type="match status" value="1"/>
</dbReference>
<evidence type="ECO:0000256" key="3">
    <source>
        <dbReference type="ARBA" id="ARBA00023274"/>
    </source>
</evidence>
<evidence type="ECO:0000256" key="4">
    <source>
        <dbReference type="ARBA" id="ARBA00044129"/>
    </source>
</evidence>